<comment type="caution">
    <text evidence="2">The sequence shown here is derived from an EMBL/GenBank/DDBJ whole genome shotgun (WGS) entry which is preliminary data.</text>
</comment>
<dbReference type="SUPFAM" id="SSF55608">
    <property type="entry name" value="Homing endonucleases"/>
    <property type="match status" value="1"/>
</dbReference>
<dbReference type="Pfam" id="PF03161">
    <property type="entry name" value="LAGLIDADG_2"/>
    <property type="match status" value="1"/>
</dbReference>
<sequence>MATKSNASYTNEIYHDYNWCYQKFVIEGLNHQEMAKEANTTVRTIKKWVVEKHRLTGNIRKEVKKLSSRQEDLIVGSILGDGHITNEKYIPLFIVSHAKDERDYLYWKYEILKDICNTSPRLIKSTEKPFGDKVYISQDAFRFNTRSLDDLKRFRDMPICDVMDRLNEFSFSIWMLDDASRSPTYWELCVAPYNEIEVDKMLDIIHRNFNLDCKLQTSDKRYIRFTAKASRDVDTIILKNIPNGLDVVKKKITENEISEEAIYFWVSYNNEKIGLRRFCDENELPYLLARDYYHNGIIDGDMLIDYLGKNKNNK</sequence>
<dbReference type="Gene3D" id="3.10.28.10">
    <property type="entry name" value="Homing endonucleases"/>
    <property type="match status" value="2"/>
</dbReference>
<evidence type="ECO:0000313" key="2">
    <source>
        <dbReference type="EMBL" id="TVY09821.1"/>
    </source>
</evidence>
<keyword evidence="3" id="KW-1185">Reference proteome</keyword>
<dbReference type="OrthoDB" id="9810278at2"/>
<evidence type="ECO:0000313" key="3">
    <source>
        <dbReference type="Proteomes" id="UP000317036"/>
    </source>
</evidence>
<reference evidence="2 3" key="1">
    <citation type="submission" date="2019-07" db="EMBL/GenBank/DDBJ databases">
        <authorList>
            <person name="Kim J."/>
        </authorList>
    </citation>
    <scope>NUCLEOTIDE SEQUENCE [LARGE SCALE GENOMIC DNA]</scope>
    <source>
        <strain evidence="2 3">JC52</strain>
    </source>
</reference>
<evidence type="ECO:0000259" key="1">
    <source>
        <dbReference type="Pfam" id="PF03161"/>
    </source>
</evidence>
<dbReference type="Proteomes" id="UP000317036">
    <property type="component" value="Unassembled WGS sequence"/>
</dbReference>
<dbReference type="RefSeq" id="WP_144846312.1">
    <property type="nucleotide sequence ID" value="NZ_VNJI01000011.1"/>
</dbReference>
<gene>
    <name evidence="2" type="ORF">FPZ49_10625</name>
</gene>
<organism evidence="2 3">
    <name type="scientific">Paenibacillus cremeus</name>
    <dbReference type="NCBI Taxonomy" id="2163881"/>
    <lineage>
        <taxon>Bacteria</taxon>
        <taxon>Bacillati</taxon>
        <taxon>Bacillota</taxon>
        <taxon>Bacilli</taxon>
        <taxon>Bacillales</taxon>
        <taxon>Paenibacillaceae</taxon>
        <taxon>Paenibacillus</taxon>
    </lineage>
</organism>
<feature type="domain" description="Homing endonuclease LAGLIDADG" evidence="1">
    <location>
        <begin position="73"/>
        <end position="229"/>
    </location>
</feature>
<proteinExistence type="predicted"/>
<dbReference type="AlphaFoldDB" id="A0A559KCG8"/>
<protein>
    <recommendedName>
        <fullName evidence="1">Homing endonuclease LAGLIDADG domain-containing protein</fullName>
    </recommendedName>
</protein>
<accession>A0A559KCG8</accession>
<dbReference type="InterPro" id="IPR004860">
    <property type="entry name" value="LAGLIDADG_dom"/>
</dbReference>
<name>A0A559KCG8_9BACL</name>
<dbReference type="GO" id="GO:0004519">
    <property type="term" value="F:endonuclease activity"/>
    <property type="evidence" value="ECO:0007669"/>
    <property type="project" value="InterPro"/>
</dbReference>
<dbReference type="EMBL" id="VNJI01000011">
    <property type="protein sequence ID" value="TVY09821.1"/>
    <property type="molecule type" value="Genomic_DNA"/>
</dbReference>
<dbReference type="InterPro" id="IPR027434">
    <property type="entry name" value="Homing_endonucl"/>
</dbReference>